<evidence type="ECO:0000313" key="1">
    <source>
        <dbReference type="EMBL" id="MBD7912020.1"/>
    </source>
</evidence>
<protein>
    <submittedName>
        <fullName evidence="1">Uncharacterized protein</fullName>
    </submittedName>
</protein>
<gene>
    <name evidence="1" type="ORF">H9661_11690</name>
</gene>
<evidence type="ECO:0000313" key="2">
    <source>
        <dbReference type="Proteomes" id="UP000627781"/>
    </source>
</evidence>
<keyword evidence="2" id="KW-1185">Reference proteome</keyword>
<comment type="caution">
    <text evidence="1">The sequence shown here is derived from an EMBL/GenBank/DDBJ whole genome shotgun (WGS) entry which is preliminary data.</text>
</comment>
<name>A0ABR8PV14_9CLOT</name>
<proteinExistence type="predicted"/>
<dbReference type="RefSeq" id="WP_191768907.1">
    <property type="nucleotide sequence ID" value="NZ_JACSRA010000018.1"/>
</dbReference>
<organism evidence="1 2">
    <name type="scientific">Clostridium cibarium</name>
    <dbReference type="NCBI Taxonomy" id="2762247"/>
    <lineage>
        <taxon>Bacteria</taxon>
        <taxon>Bacillati</taxon>
        <taxon>Bacillota</taxon>
        <taxon>Clostridia</taxon>
        <taxon>Eubacteriales</taxon>
        <taxon>Clostridiaceae</taxon>
        <taxon>Clostridium</taxon>
    </lineage>
</organism>
<reference evidence="1 2" key="1">
    <citation type="submission" date="2020-08" db="EMBL/GenBank/DDBJ databases">
        <title>A Genomic Blueprint of the Chicken Gut Microbiome.</title>
        <authorList>
            <person name="Gilroy R."/>
            <person name="Ravi A."/>
            <person name="Getino M."/>
            <person name="Pursley I."/>
            <person name="Horton D.L."/>
            <person name="Alikhan N.-F."/>
            <person name="Baker D."/>
            <person name="Gharbi K."/>
            <person name="Hall N."/>
            <person name="Watson M."/>
            <person name="Adriaenssens E.M."/>
            <person name="Foster-Nyarko E."/>
            <person name="Jarju S."/>
            <person name="Secka A."/>
            <person name="Antonio M."/>
            <person name="Oren A."/>
            <person name="Chaudhuri R."/>
            <person name="La Ragione R.M."/>
            <person name="Hildebrand F."/>
            <person name="Pallen M.J."/>
        </authorList>
    </citation>
    <scope>NUCLEOTIDE SEQUENCE [LARGE SCALE GENOMIC DNA]</scope>
    <source>
        <strain evidence="1 2">Sa3CVN1</strain>
    </source>
</reference>
<sequence>MKNAISGFNQVKLIEFGLDLKYALLLRYFVDFRDTKSMTMIIVNNEPYYWLSYKHMKENIPIIGIKSNDALRRRLKKLEECKILGHYHKLQGGSYSYYCLGENYPLLMLDNTEKKKDYNNYNSEIKAEKGSDLKVGFLEKKSCTPPTENKEQNNLSTINNKFKYNKYDIEEIWGLYPNKKGKAESIKKIPKILKKISKEELIGCIMNYKGEVKYKDKKYVLNGSTFFNGRYEDYLEEESENLSLVSSGEDNISFSINLEEDM</sequence>
<accession>A0ABR8PV14</accession>
<dbReference type="Proteomes" id="UP000627781">
    <property type="component" value="Unassembled WGS sequence"/>
</dbReference>
<dbReference type="EMBL" id="JACSRA010000018">
    <property type="protein sequence ID" value="MBD7912020.1"/>
    <property type="molecule type" value="Genomic_DNA"/>
</dbReference>